<feature type="signal peptide" evidence="1">
    <location>
        <begin position="1"/>
        <end position="21"/>
    </location>
</feature>
<keyword evidence="4" id="KW-1185">Reference proteome</keyword>
<sequence>MKTLRRHAIECAAAAAVLATAACGTPDGPAIESAPAALAPPPAGLGRIYFYRTANPLLAMVTPEVVVNGAQVGVLHPGEVFYRDAEPGRYEVLVDTAAEDGVDFRLKAGTRRFVRVAPSWDFLGWNLSAGLIPRARAEDDLRGLAVTDGFPADSDTDSHSARVE</sequence>
<comment type="caution">
    <text evidence="3">The sequence shown here is derived from an EMBL/GenBank/DDBJ whole genome shotgun (WGS) entry which is preliminary data.</text>
</comment>
<dbReference type="AlphaFoldDB" id="A0A369T6I2"/>
<dbReference type="InterPro" id="IPR022548">
    <property type="entry name" value="DUF2846"/>
</dbReference>
<feature type="domain" description="DUF2846" evidence="2">
    <location>
        <begin position="43"/>
        <end position="116"/>
    </location>
</feature>
<dbReference type="PROSITE" id="PS51318">
    <property type="entry name" value="TAT"/>
    <property type="match status" value="1"/>
</dbReference>
<dbReference type="InterPro" id="IPR006311">
    <property type="entry name" value="TAT_signal"/>
</dbReference>
<evidence type="ECO:0000256" key="1">
    <source>
        <dbReference type="SAM" id="SignalP"/>
    </source>
</evidence>
<reference evidence="3 4" key="1">
    <citation type="submission" date="2018-07" db="EMBL/GenBank/DDBJ databases">
        <title>Venubactetium sediminum gen. nov., sp. nov., isolated from a marine solar saltern.</title>
        <authorList>
            <person name="Wang S."/>
        </authorList>
    </citation>
    <scope>NUCLEOTIDE SEQUENCE [LARGE SCALE GENOMIC DNA]</scope>
    <source>
        <strain evidence="3 4">WD2A32</strain>
    </source>
</reference>
<keyword evidence="1" id="KW-0732">Signal</keyword>
<gene>
    <name evidence="3" type="ORF">DRB17_17530</name>
</gene>
<protein>
    <submittedName>
        <fullName evidence="3">DUF2846 domain-containing protein</fullName>
    </submittedName>
</protein>
<evidence type="ECO:0000313" key="4">
    <source>
        <dbReference type="Proteomes" id="UP000253941"/>
    </source>
</evidence>
<evidence type="ECO:0000259" key="2">
    <source>
        <dbReference type="Pfam" id="PF11008"/>
    </source>
</evidence>
<accession>A0A369T6I2</accession>
<dbReference type="Proteomes" id="UP000253941">
    <property type="component" value="Unassembled WGS sequence"/>
</dbReference>
<dbReference type="EMBL" id="QPMH01000025">
    <property type="protein sequence ID" value="RDD60502.1"/>
    <property type="molecule type" value="Genomic_DNA"/>
</dbReference>
<dbReference type="PROSITE" id="PS51257">
    <property type="entry name" value="PROKAR_LIPOPROTEIN"/>
    <property type="match status" value="1"/>
</dbReference>
<feature type="chain" id="PRO_5016951656" evidence="1">
    <location>
        <begin position="22"/>
        <end position="164"/>
    </location>
</feature>
<name>A0A369T6I2_9PROT</name>
<organism evidence="3 4">
    <name type="scientific">Ferruginivarius sediminum</name>
    <dbReference type="NCBI Taxonomy" id="2661937"/>
    <lineage>
        <taxon>Bacteria</taxon>
        <taxon>Pseudomonadati</taxon>
        <taxon>Pseudomonadota</taxon>
        <taxon>Alphaproteobacteria</taxon>
        <taxon>Rhodospirillales</taxon>
        <taxon>Rhodospirillaceae</taxon>
        <taxon>Ferruginivarius</taxon>
    </lineage>
</organism>
<dbReference type="RefSeq" id="WP_114583530.1">
    <property type="nucleotide sequence ID" value="NZ_QPMH01000025.1"/>
</dbReference>
<evidence type="ECO:0000313" key="3">
    <source>
        <dbReference type="EMBL" id="RDD60502.1"/>
    </source>
</evidence>
<proteinExistence type="predicted"/>
<dbReference type="Pfam" id="PF11008">
    <property type="entry name" value="DUF2846"/>
    <property type="match status" value="1"/>
</dbReference>